<evidence type="ECO:0000313" key="2">
    <source>
        <dbReference type="Proteomes" id="UP001220209"/>
    </source>
</evidence>
<accession>A0ABD7XXD9</accession>
<organism evidence="1 2">
    <name type="scientific">Burkholderia contaminans</name>
    <dbReference type="NCBI Taxonomy" id="488447"/>
    <lineage>
        <taxon>Bacteria</taxon>
        <taxon>Pseudomonadati</taxon>
        <taxon>Pseudomonadota</taxon>
        <taxon>Betaproteobacteria</taxon>
        <taxon>Burkholderiales</taxon>
        <taxon>Burkholderiaceae</taxon>
        <taxon>Burkholderia</taxon>
        <taxon>Burkholderia cepacia complex</taxon>
    </lineage>
</organism>
<dbReference type="EMBL" id="CP090640">
    <property type="protein sequence ID" value="WFN17165.1"/>
    <property type="molecule type" value="Genomic_DNA"/>
</dbReference>
<dbReference type="AlphaFoldDB" id="A0ABD7XXD9"/>
<protein>
    <submittedName>
        <fullName evidence="1">Uncharacterized protein</fullName>
    </submittedName>
</protein>
<gene>
    <name evidence="1" type="ORF">LXE91_15960</name>
</gene>
<dbReference type="Proteomes" id="UP001220209">
    <property type="component" value="Chromosome 1"/>
</dbReference>
<name>A0ABD7XXD9_9BURK</name>
<evidence type="ECO:0000313" key="1">
    <source>
        <dbReference type="EMBL" id="WFN17165.1"/>
    </source>
</evidence>
<dbReference type="RefSeq" id="WP_158077540.1">
    <property type="nucleotide sequence ID" value="NZ_CP073665.1"/>
</dbReference>
<sequence length="58" mass="6551">MWRVIFDINGSFNNIFSLENLGEKQLTTKVLKTEQERPVAALMAIEDCRLNGLGHCNA</sequence>
<reference evidence="1 2" key="1">
    <citation type="submission" date="2021-12" db="EMBL/GenBank/DDBJ databases">
        <title>Genomic and phenotypic characterization of three Burkholderia contaminans isolates recovered from different sources.</title>
        <authorList>
            <person name="Lopez De Volder A."/>
            <person name="Fan Y."/>
            <person name="Nunvar J."/>
            <person name="Herrera T."/>
            <person name="Timp W."/>
            <person name="Degrossi J."/>
        </authorList>
    </citation>
    <scope>NUCLEOTIDE SEQUENCE [LARGE SCALE GENOMIC DNA]</scope>
    <source>
        <strain evidence="1 2">LMG 23361</strain>
    </source>
</reference>
<proteinExistence type="predicted"/>